<sequence length="44" mass="4779">MMGDFISTWGMPCRGLGTKRHISGMSLGTREDTLHLSGNAHSTM</sequence>
<accession>L8EA92</accession>
<organism evidence="1">
    <name type="scientific">Homo sapiens</name>
    <name type="common">Human</name>
    <dbReference type="NCBI Taxonomy" id="9606"/>
    <lineage>
        <taxon>Eukaryota</taxon>
        <taxon>Metazoa</taxon>
        <taxon>Chordata</taxon>
        <taxon>Craniata</taxon>
        <taxon>Vertebrata</taxon>
        <taxon>Euteleostomi</taxon>
        <taxon>Mammalia</taxon>
        <taxon>Eutheria</taxon>
        <taxon>Euarchontoglires</taxon>
        <taxon>Primates</taxon>
        <taxon>Haplorrhini</taxon>
        <taxon>Catarrhini</taxon>
        <taxon>Hominidae</taxon>
        <taxon>Homo</taxon>
    </lineage>
</organism>
<gene>
    <name evidence="1" type="primary">ASPH</name>
</gene>
<dbReference type="EMBL" id="HF583761">
    <property type="protein sequence ID" value="CCQ43258.1"/>
    <property type="molecule type" value="Genomic_DNA"/>
</dbReference>
<dbReference type="OrthoDB" id="438431at2759"/>
<evidence type="ECO:0000313" key="1">
    <source>
        <dbReference type="EMBL" id="CCQ43258.1"/>
    </source>
</evidence>
<dbReference type="AlphaFoldDB" id="L8EA92"/>
<name>L8EA92_HUMAN</name>
<protein>
    <submittedName>
        <fullName evidence="1">Alternative protein ASPH</fullName>
    </submittedName>
</protein>
<dbReference type="ChiTaRS" id="ASPH">
    <property type="organism name" value="human"/>
</dbReference>
<proteinExistence type="predicted"/>
<reference evidence="1" key="1">
    <citation type="journal article" date="2013" name="PLoS ONE">
        <title>Direct detection of alternative open reading frames translation products in human significantly expands the proteome.</title>
        <authorList>
            <person name="Vanderperre B."/>
            <person name="Lucier J.-F."/>
            <person name="Motard J."/>
            <person name="Tremblay G."/>
            <person name="Vanderperre S."/>
            <person name="Wisztorski M."/>
            <person name="Salzet M."/>
            <person name="Boisvert F.-M."/>
            <person name="Roucou X."/>
        </authorList>
    </citation>
    <scope>NUCLEOTIDE SEQUENCE</scope>
</reference>